<proteinExistence type="predicted"/>
<reference evidence="2 3" key="1">
    <citation type="submission" date="2013-10" db="EMBL/GenBank/DDBJ databases">
        <title>Whole Genome Shotgun Sequence of Pseudomonas taiwanensis SJ9.</title>
        <authorList>
            <person name="Hong S.-J."/>
            <person name="Shin J.-H."/>
        </authorList>
    </citation>
    <scope>NUCLEOTIDE SEQUENCE [LARGE SCALE GENOMIC DNA]</scope>
    <source>
        <strain evidence="2 3">SJ9</strain>
    </source>
</reference>
<dbReference type="PATRIC" id="fig|1388762.3.peg.4034"/>
<accession>V7D8T7</accession>
<protein>
    <submittedName>
        <fullName evidence="2">Uncharacterized protein</fullName>
    </submittedName>
</protein>
<dbReference type="AlphaFoldDB" id="V7D8T7"/>
<feature type="signal peptide" evidence="1">
    <location>
        <begin position="1"/>
        <end position="25"/>
    </location>
</feature>
<comment type="caution">
    <text evidence="2">The sequence shown here is derived from an EMBL/GenBank/DDBJ whole genome shotgun (WGS) entry which is preliminary data.</text>
</comment>
<keyword evidence="1" id="KW-0732">Signal</keyword>
<gene>
    <name evidence="2" type="ORF">O164_20760</name>
</gene>
<dbReference type="EMBL" id="AXUP01000310">
    <property type="protein sequence ID" value="ESW37945.1"/>
    <property type="molecule type" value="Genomic_DNA"/>
</dbReference>
<organism evidence="2 3">
    <name type="scientific">Pseudomonas taiwanensis SJ9</name>
    <dbReference type="NCBI Taxonomy" id="1388762"/>
    <lineage>
        <taxon>Bacteria</taxon>
        <taxon>Pseudomonadati</taxon>
        <taxon>Pseudomonadota</taxon>
        <taxon>Gammaproteobacteria</taxon>
        <taxon>Pseudomonadales</taxon>
        <taxon>Pseudomonadaceae</taxon>
        <taxon>Pseudomonas</taxon>
    </lineage>
</organism>
<dbReference type="Proteomes" id="UP000018511">
    <property type="component" value="Unassembled WGS sequence"/>
</dbReference>
<evidence type="ECO:0000256" key="1">
    <source>
        <dbReference type="SAM" id="SignalP"/>
    </source>
</evidence>
<dbReference type="RefSeq" id="WP_023662445.1">
    <property type="nucleotide sequence ID" value="NZ_AXUP01000310.1"/>
</dbReference>
<sequence length="45" mass="4893">MTAIKHALLAFATLVTLSSTLAVHAEESSAFVERNHSLNAHAFRK</sequence>
<evidence type="ECO:0000313" key="3">
    <source>
        <dbReference type="Proteomes" id="UP000018511"/>
    </source>
</evidence>
<feature type="chain" id="PRO_5004756301" evidence="1">
    <location>
        <begin position="26"/>
        <end position="45"/>
    </location>
</feature>
<evidence type="ECO:0000313" key="2">
    <source>
        <dbReference type="EMBL" id="ESW37945.1"/>
    </source>
</evidence>
<name>V7D8T7_9PSED</name>